<dbReference type="AlphaFoldDB" id="A0AAP2Z4N7"/>
<proteinExistence type="predicted"/>
<evidence type="ECO:0000313" key="3">
    <source>
        <dbReference type="EMBL" id="MCU4750662.1"/>
    </source>
</evidence>
<keyword evidence="4" id="KW-1185">Reference proteome</keyword>
<keyword evidence="2" id="KW-0812">Transmembrane</keyword>
<protein>
    <submittedName>
        <fullName evidence="3">Uncharacterized protein</fullName>
    </submittedName>
</protein>
<dbReference type="RefSeq" id="WP_342805663.1">
    <property type="nucleotide sequence ID" value="NZ_JAOPJZ010000001.1"/>
</dbReference>
<gene>
    <name evidence="3" type="ORF">OB919_01485</name>
</gene>
<feature type="transmembrane region" description="Helical" evidence="2">
    <location>
        <begin position="15"/>
        <end position="36"/>
    </location>
</feature>
<accession>A0AAP2Z4N7</accession>
<keyword evidence="2" id="KW-0472">Membrane</keyword>
<keyword evidence="2" id="KW-1133">Transmembrane helix</keyword>
<sequence length="58" mass="5990">MDALLSTAIPALDSIVPVVFGILLVTLVDTSPNLLASDISSSSSTRARSRSTSTPSTR</sequence>
<evidence type="ECO:0000256" key="2">
    <source>
        <dbReference type="SAM" id="Phobius"/>
    </source>
</evidence>
<dbReference type="Proteomes" id="UP001321047">
    <property type="component" value="Unassembled WGS sequence"/>
</dbReference>
<feature type="region of interest" description="Disordered" evidence="1">
    <location>
        <begin position="35"/>
        <end position="58"/>
    </location>
</feature>
<organism evidence="3 4">
    <name type="scientific">Natronosalvus hydrolyticus</name>
    <dbReference type="NCBI Taxonomy" id="2979988"/>
    <lineage>
        <taxon>Archaea</taxon>
        <taxon>Methanobacteriati</taxon>
        <taxon>Methanobacteriota</taxon>
        <taxon>Stenosarchaea group</taxon>
        <taxon>Halobacteria</taxon>
        <taxon>Halobacteriales</taxon>
        <taxon>Natrialbaceae</taxon>
        <taxon>Natronosalvus</taxon>
    </lineage>
</organism>
<name>A0AAP2Z4N7_9EURY</name>
<comment type="caution">
    <text evidence="3">The sequence shown here is derived from an EMBL/GenBank/DDBJ whole genome shotgun (WGS) entry which is preliminary data.</text>
</comment>
<dbReference type="EMBL" id="JAOPJZ010000001">
    <property type="protein sequence ID" value="MCU4750662.1"/>
    <property type="molecule type" value="Genomic_DNA"/>
</dbReference>
<feature type="compositionally biased region" description="Low complexity" evidence="1">
    <location>
        <begin position="40"/>
        <end position="58"/>
    </location>
</feature>
<evidence type="ECO:0000313" key="4">
    <source>
        <dbReference type="Proteomes" id="UP001321047"/>
    </source>
</evidence>
<evidence type="ECO:0000256" key="1">
    <source>
        <dbReference type="SAM" id="MobiDB-lite"/>
    </source>
</evidence>
<reference evidence="3 4" key="1">
    <citation type="submission" date="2022-09" db="EMBL/GenBank/DDBJ databases">
        <title>Enrichment on poylsaccharides allowed isolation of novel metabolic and taxonomic groups of Haloarchaea.</title>
        <authorList>
            <person name="Sorokin D.Y."/>
            <person name="Elcheninov A.G."/>
            <person name="Khizhniak T.V."/>
            <person name="Kolganova T.V."/>
            <person name="Kublanov I.V."/>
        </authorList>
    </citation>
    <scope>NUCLEOTIDE SEQUENCE [LARGE SCALE GENOMIC DNA]</scope>
    <source>
        <strain evidence="3 4">AArc-curdl1</strain>
    </source>
</reference>